<evidence type="ECO:0000313" key="3">
    <source>
        <dbReference type="Proteomes" id="UP000015559"/>
    </source>
</evidence>
<keyword evidence="2" id="KW-0489">Methyltransferase</keyword>
<dbReference type="STRING" id="1163617.SCD_n02882"/>
<feature type="domain" description="Methyltransferase FkbM" evidence="1">
    <location>
        <begin position="79"/>
        <end position="232"/>
    </location>
</feature>
<dbReference type="GO" id="GO:0008168">
    <property type="term" value="F:methyltransferase activity"/>
    <property type="evidence" value="ECO:0007669"/>
    <property type="project" value="UniProtKB-KW"/>
</dbReference>
<keyword evidence="3" id="KW-1185">Reference proteome</keyword>
<dbReference type="AlphaFoldDB" id="S6AJY6"/>
<dbReference type="PANTHER" id="PTHR34203">
    <property type="entry name" value="METHYLTRANSFERASE, FKBM FAMILY PROTEIN"/>
    <property type="match status" value="1"/>
</dbReference>
<dbReference type="KEGG" id="sdr:SCD_n02882"/>
<evidence type="ECO:0000313" key="2">
    <source>
        <dbReference type="EMBL" id="BAN36681.1"/>
    </source>
</evidence>
<organism evidence="2 3">
    <name type="scientific">Sulfuricella denitrificans (strain DSM 22764 / NBRC 105220 / skB26)</name>
    <dbReference type="NCBI Taxonomy" id="1163617"/>
    <lineage>
        <taxon>Bacteria</taxon>
        <taxon>Pseudomonadati</taxon>
        <taxon>Pseudomonadota</taxon>
        <taxon>Betaproteobacteria</taxon>
        <taxon>Nitrosomonadales</taxon>
        <taxon>Sulfuricellaceae</taxon>
        <taxon>Sulfuricella</taxon>
    </lineage>
</organism>
<dbReference type="InterPro" id="IPR006342">
    <property type="entry name" value="FkbM_mtfrase"/>
</dbReference>
<dbReference type="InterPro" id="IPR029063">
    <property type="entry name" value="SAM-dependent_MTases_sf"/>
</dbReference>
<proteinExistence type="predicted"/>
<dbReference type="Pfam" id="PF05050">
    <property type="entry name" value="Methyltransf_21"/>
    <property type="match status" value="1"/>
</dbReference>
<dbReference type="EMBL" id="AP013066">
    <property type="protein sequence ID" value="BAN36681.1"/>
    <property type="molecule type" value="Genomic_DNA"/>
</dbReference>
<dbReference type="PANTHER" id="PTHR34203:SF15">
    <property type="entry name" value="SLL1173 PROTEIN"/>
    <property type="match status" value="1"/>
</dbReference>
<dbReference type="Proteomes" id="UP000015559">
    <property type="component" value="Chromosome"/>
</dbReference>
<reference evidence="2 3" key="1">
    <citation type="journal article" date="2012" name="Appl. Environ. Microbiol.">
        <title>Draft genome sequence of a psychrotolerant sulfur-oxidizing bacterium, Sulfuricella denitrificans skB26, and proteomic insights into cold adaptation.</title>
        <authorList>
            <person name="Watanabe T."/>
            <person name="Kojima H."/>
            <person name="Fukui M."/>
        </authorList>
    </citation>
    <scope>NUCLEOTIDE SEQUENCE [LARGE SCALE GENOMIC DNA]</scope>
    <source>
        <strain evidence="3">skB26</strain>
    </source>
</reference>
<evidence type="ECO:0000259" key="1">
    <source>
        <dbReference type="Pfam" id="PF05050"/>
    </source>
</evidence>
<accession>S6AJY6</accession>
<dbReference type="InterPro" id="IPR052514">
    <property type="entry name" value="SAM-dependent_MTase"/>
</dbReference>
<dbReference type="GO" id="GO:0032259">
    <property type="term" value="P:methylation"/>
    <property type="evidence" value="ECO:0007669"/>
    <property type="project" value="UniProtKB-KW"/>
</dbReference>
<gene>
    <name evidence="2" type="ORF">SCD_n02882</name>
</gene>
<dbReference type="Gene3D" id="3.40.50.150">
    <property type="entry name" value="Vaccinia Virus protein VP39"/>
    <property type="match status" value="1"/>
</dbReference>
<protein>
    <submittedName>
        <fullName evidence="2">FkbM family methyltransferase</fullName>
    </submittedName>
</protein>
<sequence>MFGAESNGIEACDSIENLLGLEQFNGLRKMSRFSHGMVEIGDTKIYFNDPTSLVGMLNEIFVRENYQFSSNSDQPYILDCGANIGIGVIYLKKRFPKSVIHAFEPEPVAFQFLKKNIEANKLDNVYVHNSAVWIENGEIEFFSDGSWGGGISEKPGSKLIKVPTIDINKFLDRHVDFLKMDIEGAESKVIPHLADLIKENVSRFFFEWHSMKDSKQDLGQILSMFGEAGFRYHIKEAAIRPTPFDYVPGGQMDSQLDVFLQRS</sequence>
<dbReference type="HOGENOM" id="CLU_080165_0_0_4"/>
<name>S6AJY6_SULDS</name>
<dbReference type="SUPFAM" id="SSF53335">
    <property type="entry name" value="S-adenosyl-L-methionine-dependent methyltransferases"/>
    <property type="match status" value="1"/>
</dbReference>
<dbReference type="eggNOG" id="COG4123">
    <property type="taxonomic scope" value="Bacteria"/>
</dbReference>
<dbReference type="NCBIfam" id="TIGR01444">
    <property type="entry name" value="fkbM_fam"/>
    <property type="match status" value="1"/>
</dbReference>
<keyword evidence="2" id="KW-0808">Transferase</keyword>